<evidence type="ECO:0000256" key="2">
    <source>
        <dbReference type="ARBA" id="ARBA00022645"/>
    </source>
</evidence>
<comment type="similarity">
    <text evidence="1">Belongs to the peptidase S10 family.</text>
</comment>
<dbReference type="EMBL" id="JACSDZ010000012">
    <property type="protein sequence ID" value="KAF7390320.1"/>
    <property type="molecule type" value="Genomic_DNA"/>
</dbReference>
<reference evidence="7" key="1">
    <citation type="journal article" date="2020" name="G3 (Bethesda)">
        <title>High-Quality Assemblies for Three Invasive Social Wasps from the &lt;i&gt;Vespula&lt;/i&gt; Genus.</title>
        <authorList>
            <person name="Harrop T.W.R."/>
            <person name="Guhlin J."/>
            <person name="McLaughlin G.M."/>
            <person name="Permina E."/>
            <person name="Stockwell P."/>
            <person name="Gilligan J."/>
            <person name="Le Lec M.F."/>
            <person name="Gruber M.A.M."/>
            <person name="Quinn O."/>
            <person name="Lovegrove M."/>
            <person name="Duncan E.J."/>
            <person name="Remnant E.J."/>
            <person name="Van Eeckhoven J."/>
            <person name="Graham B."/>
            <person name="Knapp R.A."/>
            <person name="Langford K.W."/>
            <person name="Kronenberg Z."/>
            <person name="Press M.O."/>
            <person name="Eacker S.M."/>
            <person name="Wilson-Rankin E.E."/>
            <person name="Purcell J."/>
            <person name="Lester P.J."/>
            <person name="Dearden P.K."/>
        </authorList>
    </citation>
    <scope>NUCLEOTIDE SEQUENCE</scope>
    <source>
        <strain evidence="7">Linc-1</strain>
    </source>
</reference>
<evidence type="ECO:0000313" key="8">
    <source>
        <dbReference type="Proteomes" id="UP000617340"/>
    </source>
</evidence>
<dbReference type="PANTHER" id="PTHR11802">
    <property type="entry name" value="SERINE PROTEASE FAMILY S10 SERINE CARBOXYPEPTIDASE"/>
    <property type="match status" value="1"/>
</dbReference>
<dbReference type="Proteomes" id="UP000617340">
    <property type="component" value="Unassembled WGS sequence"/>
</dbReference>
<keyword evidence="8" id="KW-1185">Reference proteome</keyword>
<keyword evidence="5" id="KW-0378">Hydrolase</keyword>
<name>A0A834MZK9_VESGE</name>
<evidence type="ECO:0000256" key="3">
    <source>
        <dbReference type="ARBA" id="ARBA00022670"/>
    </source>
</evidence>
<keyword evidence="6" id="KW-0325">Glycoprotein</keyword>
<dbReference type="PANTHER" id="PTHR11802:SF472">
    <property type="entry name" value="SERINE CARBOXYPEPTIDASE CPVL-RELATED"/>
    <property type="match status" value="1"/>
</dbReference>
<protein>
    <recommendedName>
        <fullName evidence="9">Carboxypeptidase</fullName>
    </recommendedName>
</protein>
<dbReference type="GO" id="GO:0006508">
    <property type="term" value="P:proteolysis"/>
    <property type="evidence" value="ECO:0007669"/>
    <property type="project" value="UniProtKB-KW"/>
</dbReference>
<comment type="caution">
    <text evidence="7">The sequence shown here is derived from an EMBL/GenBank/DDBJ whole genome shotgun (WGS) entry which is preliminary data.</text>
</comment>
<evidence type="ECO:0000256" key="6">
    <source>
        <dbReference type="ARBA" id="ARBA00023180"/>
    </source>
</evidence>
<evidence type="ECO:0000256" key="4">
    <source>
        <dbReference type="ARBA" id="ARBA00022729"/>
    </source>
</evidence>
<evidence type="ECO:0000313" key="7">
    <source>
        <dbReference type="EMBL" id="KAF7390320.1"/>
    </source>
</evidence>
<accession>A0A834MZK9</accession>
<sequence>MTFSQNVKTSMGLWYRENLVVYFLSISRNLIYIDNPLGTGYSFTRNDKGYVSNETQIARDIHNALNFSQNNNFFVIGESYSGKYVLTHTHTHTHTHISILMNANLRCSLNNLNVRMEYCF</sequence>
<dbReference type="PRINTS" id="PR00724">
    <property type="entry name" value="CRBOXYPTASEC"/>
</dbReference>
<dbReference type="InterPro" id="IPR029058">
    <property type="entry name" value="AB_hydrolase_fold"/>
</dbReference>
<dbReference type="SUPFAM" id="SSF53474">
    <property type="entry name" value="alpha/beta-Hydrolases"/>
    <property type="match status" value="1"/>
</dbReference>
<keyword evidence="4" id="KW-0732">Signal</keyword>
<dbReference type="GO" id="GO:0004185">
    <property type="term" value="F:serine-type carboxypeptidase activity"/>
    <property type="evidence" value="ECO:0007669"/>
    <property type="project" value="InterPro"/>
</dbReference>
<dbReference type="Pfam" id="PF00450">
    <property type="entry name" value="Peptidase_S10"/>
    <property type="match status" value="1"/>
</dbReference>
<proteinExistence type="inferred from homology"/>
<evidence type="ECO:0008006" key="9">
    <source>
        <dbReference type="Google" id="ProtNLM"/>
    </source>
</evidence>
<evidence type="ECO:0000256" key="5">
    <source>
        <dbReference type="ARBA" id="ARBA00022801"/>
    </source>
</evidence>
<gene>
    <name evidence="7" type="ORF">HZH68_012177</name>
</gene>
<dbReference type="InterPro" id="IPR001563">
    <property type="entry name" value="Peptidase_S10"/>
</dbReference>
<dbReference type="Gene3D" id="3.40.50.1820">
    <property type="entry name" value="alpha/beta hydrolase"/>
    <property type="match status" value="1"/>
</dbReference>
<dbReference type="AlphaFoldDB" id="A0A834MZK9"/>
<keyword evidence="2" id="KW-0121">Carboxypeptidase</keyword>
<evidence type="ECO:0000256" key="1">
    <source>
        <dbReference type="ARBA" id="ARBA00009431"/>
    </source>
</evidence>
<keyword evidence="3" id="KW-0645">Protease</keyword>
<organism evidence="7 8">
    <name type="scientific">Vespula germanica</name>
    <name type="common">German yellow jacket</name>
    <name type="synonym">Paravespula germanica</name>
    <dbReference type="NCBI Taxonomy" id="30212"/>
    <lineage>
        <taxon>Eukaryota</taxon>
        <taxon>Metazoa</taxon>
        <taxon>Ecdysozoa</taxon>
        <taxon>Arthropoda</taxon>
        <taxon>Hexapoda</taxon>
        <taxon>Insecta</taxon>
        <taxon>Pterygota</taxon>
        <taxon>Neoptera</taxon>
        <taxon>Endopterygota</taxon>
        <taxon>Hymenoptera</taxon>
        <taxon>Apocrita</taxon>
        <taxon>Aculeata</taxon>
        <taxon>Vespoidea</taxon>
        <taxon>Vespidae</taxon>
        <taxon>Vespinae</taxon>
        <taxon>Vespula</taxon>
    </lineage>
</organism>